<accession>A0A9Q4CDD9</accession>
<dbReference type="InterPro" id="IPR039261">
    <property type="entry name" value="FNR_nucleotide-bd"/>
</dbReference>
<feature type="region of interest" description="Disordered" evidence="1">
    <location>
        <begin position="1"/>
        <end position="29"/>
    </location>
</feature>
<feature type="domain" description="Siderophore-interacting FAD-binding" evidence="3">
    <location>
        <begin position="91"/>
        <end position="143"/>
    </location>
</feature>
<dbReference type="Pfam" id="PF04954">
    <property type="entry name" value="SIP"/>
    <property type="match status" value="1"/>
</dbReference>
<dbReference type="InterPro" id="IPR007037">
    <property type="entry name" value="SIP_rossman_dom"/>
</dbReference>
<dbReference type="PANTHER" id="PTHR30157">
    <property type="entry name" value="FERRIC REDUCTASE, NADPH-DEPENDENT"/>
    <property type="match status" value="1"/>
</dbReference>
<dbReference type="InterPro" id="IPR039374">
    <property type="entry name" value="SIP_fam"/>
</dbReference>
<dbReference type="Gene3D" id="2.40.30.10">
    <property type="entry name" value="Translation factors"/>
    <property type="match status" value="1"/>
</dbReference>
<gene>
    <name evidence="4" type="ORF">OS123_09825</name>
</gene>
<dbReference type="Gene3D" id="3.40.50.80">
    <property type="entry name" value="Nucleotide-binding domain of ferredoxin-NADP reductase (FNR) module"/>
    <property type="match status" value="1"/>
</dbReference>
<proteinExistence type="predicted"/>
<feature type="compositionally biased region" description="Low complexity" evidence="1">
    <location>
        <begin position="1"/>
        <end position="21"/>
    </location>
</feature>
<dbReference type="EMBL" id="JAPMKX010000004">
    <property type="protein sequence ID" value="MCX7538829.1"/>
    <property type="molecule type" value="Genomic_DNA"/>
</dbReference>
<protein>
    <submittedName>
        <fullName evidence="4">SIP domain-containing protein</fullName>
    </submittedName>
</protein>
<evidence type="ECO:0000259" key="3">
    <source>
        <dbReference type="Pfam" id="PF08021"/>
    </source>
</evidence>
<reference evidence="4" key="1">
    <citation type="submission" date="2022-11" db="EMBL/GenBank/DDBJ databases">
        <title>Corynebacterium sp. isolated from Penguins.</title>
        <authorList>
            <person name="Sedlar K."/>
            <person name="Svec P."/>
        </authorList>
    </citation>
    <scope>NUCLEOTIDE SEQUENCE</scope>
    <source>
        <strain evidence="4">P5875</strain>
    </source>
</reference>
<dbReference type="InterPro" id="IPR013113">
    <property type="entry name" value="SIP_FAD-bd"/>
</dbReference>
<organism evidence="4 5">
    <name type="scientific">Corynebacterium antarcticum</name>
    <dbReference type="NCBI Taxonomy" id="2800405"/>
    <lineage>
        <taxon>Bacteria</taxon>
        <taxon>Bacillati</taxon>
        <taxon>Actinomycetota</taxon>
        <taxon>Actinomycetes</taxon>
        <taxon>Mycobacteriales</taxon>
        <taxon>Corynebacteriaceae</taxon>
        <taxon>Corynebacterium</taxon>
    </lineage>
</organism>
<feature type="domain" description="SIP-like Rossmann fold" evidence="2">
    <location>
        <begin position="155"/>
        <end position="267"/>
    </location>
</feature>
<dbReference type="CDD" id="cd06193">
    <property type="entry name" value="siderophore_interacting"/>
    <property type="match status" value="1"/>
</dbReference>
<name>A0A9Q4CDD9_9CORY</name>
<evidence type="ECO:0000313" key="5">
    <source>
        <dbReference type="Proteomes" id="UP001070238"/>
    </source>
</evidence>
<dbReference type="Proteomes" id="UP001070238">
    <property type="component" value="Unassembled WGS sequence"/>
</dbReference>
<dbReference type="RefSeq" id="WP_267169653.1">
    <property type="nucleotide sequence ID" value="NZ_JAPMKX010000004.1"/>
</dbReference>
<dbReference type="PANTHER" id="PTHR30157:SF0">
    <property type="entry name" value="NADPH-DEPENDENT FERRIC-CHELATE REDUCTASE"/>
    <property type="match status" value="1"/>
</dbReference>
<sequence length="302" mass="33403">MTSNPDDAAAPATAPATPGAANRFYTGRPPVHLRDSEHDRDIDDHTAVITSVSEPCPSIVRITARIPGAGTNPAWRSANVAIRLYLSERYGNHTRVYTVRDFLEDTGEVVVDIVQHEHDSPMMLFSRDAHVGMEFSLTGPRVHFTIPPREQDEPVALFADATAIPALVSIFDRTDGKLPGELYLVAGDRAAVNEITLPGDLRLTHIDPEDTGDPQPLYTCARALENPTSYVVWAAGERAEMASIRSYFRDEVGMDKSRVSVAGYWRIGVGNDEIDRARKRFYERKRAEGAKLEDFNDLDVGI</sequence>
<comment type="caution">
    <text evidence="4">The sequence shown here is derived from an EMBL/GenBank/DDBJ whole genome shotgun (WGS) entry which is preliminary data.</text>
</comment>
<evidence type="ECO:0000313" key="4">
    <source>
        <dbReference type="EMBL" id="MCX7538829.1"/>
    </source>
</evidence>
<dbReference type="Pfam" id="PF08021">
    <property type="entry name" value="FAD_binding_9"/>
    <property type="match status" value="1"/>
</dbReference>
<evidence type="ECO:0000259" key="2">
    <source>
        <dbReference type="Pfam" id="PF04954"/>
    </source>
</evidence>
<evidence type="ECO:0000256" key="1">
    <source>
        <dbReference type="SAM" id="MobiDB-lite"/>
    </source>
</evidence>
<dbReference type="AlphaFoldDB" id="A0A9Q4CDD9"/>